<protein>
    <submittedName>
        <fullName evidence="2">Uncharacterized protein</fullName>
    </submittedName>
</protein>
<feature type="compositionally biased region" description="Low complexity" evidence="1">
    <location>
        <begin position="106"/>
        <end position="130"/>
    </location>
</feature>
<proteinExistence type="predicted"/>
<evidence type="ECO:0000313" key="2">
    <source>
        <dbReference type="EMBL" id="GFS13144.1"/>
    </source>
</evidence>
<comment type="caution">
    <text evidence="2">The sequence shown here is derived from an EMBL/GenBank/DDBJ whole genome shotgun (WGS) entry which is preliminary data.</text>
</comment>
<feature type="region of interest" description="Disordered" evidence="1">
    <location>
        <begin position="98"/>
        <end position="131"/>
    </location>
</feature>
<feature type="region of interest" description="Disordered" evidence="1">
    <location>
        <begin position="220"/>
        <end position="273"/>
    </location>
</feature>
<feature type="compositionally biased region" description="Low complexity" evidence="1">
    <location>
        <begin position="173"/>
        <end position="182"/>
    </location>
</feature>
<gene>
    <name evidence="2" type="ORF">ElyMa_004876700</name>
</gene>
<reference evidence="2 3" key="1">
    <citation type="journal article" date="2021" name="Elife">
        <title>Chloroplast acquisition without the gene transfer in kleptoplastic sea slugs, Plakobranchus ocellatus.</title>
        <authorList>
            <person name="Maeda T."/>
            <person name="Takahashi S."/>
            <person name="Yoshida T."/>
            <person name="Shimamura S."/>
            <person name="Takaki Y."/>
            <person name="Nagai Y."/>
            <person name="Toyoda A."/>
            <person name="Suzuki Y."/>
            <person name="Arimoto A."/>
            <person name="Ishii H."/>
            <person name="Satoh N."/>
            <person name="Nishiyama T."/>
            <person name="Hasebe M."/>
            <person name="Maruyama T."/>
            <person name="Minagawa J."/>
            <person name="Obokata J."/>
            <person name="Shigenobu S."/>
        </authorList>
    </citation>
    <scope>NUCLEOTIDE SEQUENCE [LARGE SCALE GENOMIC DNA]</scope>
</reference>
<feature type="compositionally biased region" description="Low complexity" evidence="1">
    <location>
        <begin position="225"/>
        <end position="234"/>
    </location>
</feature>
<evidence type="ECO:0000256" key="1">
    <source>
        <dbReference type="SAM" id="MobiDB-lite"/>
    </source>
</evidence>
<feature type="region of interest" description="Disordered" evidence="1">
    <location>
        <begin position="157"/>
        <end position="198"/>
    </location>
</feature>
<dbReference type="AlphaFoldDB" id="A0AAV4IRU8"/>
<keyword evidence="3" id="KW-1185">Reference proteome</keyword>
<dbReference type="EMBL" id="BMAT01009755">
    <property type="protein sequence ID" value="GFS13144.1"/>
    <property type="molecule type" value="Genomic_DNA"/>
</dbReference>
<accession>A0AAV4IRU8</accession>
<organism evidence="2 3">
    <name type="scientific">Elysia marginata</name>
    <dbReference type="NCBI Taxonomy" id="1093978"/>
    <lineage>
        <taxon>Eukaryota</taxon>
        <taxon>Metazoa</taxon>
        <taxon>Spiralia</taxon>
        <taxon>Lophotrochozoa</taxon>
        <taxon>Mollusca</taxon>
        <taxon>Gastropoda</taxon>
        <taxon>Heterobranchia</taxon>
        <taxon>Euthyneura</taxon>
        <taxon>Panpulmonata</taxon>
        <taxon>Sacoglossa</taxon>
        <taxon>Placobranchoidea</taxon>
        <taxon>Plakobranchidae</taxon>
        <taxon>Elysia</taxon>
    </lineage>
</organism>
<name>A0AAV4IRU8_9GAST</name>
<dbReference type="Proteomes" id="UP000762676">
    <property type="component" value="Unassembled WGS sequence"/>
</dbReference>
<evidence type="ECO:0000313" key="3">
    <source>
        <dbReference type="Proteomes" id="UP000762676"/>
    </source>
</evidence>
<sequence length="336" mass="36203">MMFSLTTSTVCAAPVTSSRTILVLSVFVFFTCLVNQQHSVAAQWLGQEENWRSGGGEGFGASWMGGEDAEEWQEEMEERGGTGFGGMGSRGGGMAGFNRNNRRMNGASGAGSAEAGGSRTWSGRSTGGSRAMEMPSWMTFLQNFLRVRIEQWRQQQQELLQQQQQPPQPPQPQNQSLPVLPQSFPPESPVTGGPLARNIPDILPDATIGLFGIPMGMPRARGDSPVIEPTTEPVPLTPEPETEPPVLEPEPVTIAPPTLPRRRGGSSSSSGVSDFRDMAMSVVDNVIKPAGAMLQDRWECRQQGGVCAPRCENPADIIDIVDCGMGPRGRLSCCEQ</sequence>